<name>E0RXP1_BUTPB</name>
<keyword evidence="1" id="KW-0472">Membrane</keyword>
<keyword evidence="1" id="KW-1133">Transmembrane helix</keyword>
<evidence type="ECO:0000256" key="1">
    <source>
        <dbReference type="SAM" id="Phobius"/>
    </source>
</evidence>
<dbReference type="PANTHER" id="PTHR32256:SF17">
    <property type="entry name" value="EGF-LIKE DOMAIN-CONTAINING PROTEIN"/>
    <property type="match status" value="1"/>
</dbReference>
<dbReference type="InterPro" id="IPR032485">
    <property type="entry name" value="LRP1-like_beta_prop"/>
</dbReference>
<keyword evidence="4" id="KW-1185">Reference proteome</keyword>
<evidence type="ECO:0000313" key="3">
    <source>
        <dbReference type="EMBL" id="ADL34468.1"/>
    </source>
</evidence>
<dbReference type="EMBL" id="CP001810">
    <property type="protein sequence ID" value="ADL34468.1"/>
    <property type="molecule type" value="Genomic_DNA"/>
</dbReference>
<protein>
    <recommendedName>
        <fullName evidence="2">Prolow-density lipoprotein receptor-related protein 1-like beta-propeller domain-containing protein</fullName>
    </recommendedName>
</protein>
<accession>E0RXP1</accession>
<keyword evidence="1" id="KW-0812">Transmembrane</keyword>
<gene>
    <name evidence="3" type="ordered locus">bpr_I1731</name>
</gene>
<organism evidence="3 4">
    <name type="scientific">Butyrivibrio proteoclasticus (strain ATCC 51982 / DSM 14932 / B316)</name>
    <name type="common">Clostridium proteoclasticum</name>
    <dbReference type="NCBI Taxonomy" id="515622"/>
    <lineage>
        <taxon>Bacteria</taxon>
        <taxon>Bacillati</taxon>
        <taxon>Bacillota</taxon>
        <taxon>Clostridia</taxon>
        <taxon>Lachnospirales</taxon>
        <taxon>Lachnospiraceae</taxon>
        <taxon>Butyrivibrio</taxon>
    </lineage>
</organism>
<dbReference type="Pfam" id="PF16472">
    <property type="entry name" value="DUF5050"/>
    <property type="match status" value="1"/>
</dbReference>
<evidence type="ECO:0000259" key="2">
    <source>
        <dbReference type="Pfam" id="PF16472"/>
    </source>
</evidence>
<dbReference type="HOGENOM" id="CLU_841314_0_0_9"/>
<sequence>MRGRTILAFVIVTLVIAAVVTFTILDKRVPRDPSDHGNSAGNLHNGGLFFEMDGKVYFSNPYDSDCLYSMNPDETNPKRLTSMRVKYISGANGFLYFYMDSTKKSGSVGGLGTVTNQYGIYRCKINGTDQTCLLRDFCGEMQLCGEYLYYVTKLEGGALHKIRVDKKNKSLVAPEPISPVCYDRGIIYYTGVSSDHYIHAMNTQAGDAISDVLPGHLFFPVVQGNYLYYMNGDSNYSLWRTNLMNGETEVITSERLDFYTLDDQHVYYAYAGGENSALKMCDLDGYGKTVLFEGVTNSLNVTSQYLYFKVYGQDEVVYHMPLNGTNQISVLTFD</sequence>
<dbReference type="AlphaFoldDB" id="E0RXP1"/>
<dbReference type="SUPFAM" id="SSF63825">
    <property type="entry name" value="YWTD domain"/>
    <property type="match status" value="1"/>
</dbReference>
<dbReference type="STRING" id="515622.bpr_I1731"/>
<reference evidence="3 4" key="1">
    <citation type="journal article" date="2010" name="PLoS ONE">
        <title>The glycobiome of the rumen bacterium Butyrivibrio proteoclasticus B316(T) highlights adaptation to a polysaccharide-rich environment.</title>
        <authorList>
            <person name="Kelly W.J."/>
            <person name="Leahy S.C."/>
            <person name="Altermann E."/>
            <person name="Yeoman C.J."/>
            <person name="Dunne J.C."/>
            <person name="Kong Z."/>
            <person name="Pacheco D.M."/>
            <person name="Li D."/>
            <person name="Noel S.J."/>
            <person name="Moon C.D."/>
            <person name="Cookson A.L."/>
            <person name="Attwood G.T."/>
        </authorList>
    </citation>
    <scope>NUCLEOTIDE SEQUENCE [LARGE SCALE GENOMIC DNA]</scope>
    <source>
        <strain evidence="4">ATCC 51982 / DSM 14932 / B316</strain>
    </source>
</reference>
<dbReference type="KEGG" id="bpb:bpr_I1731"/>
<evidence type="ECO:0000313" key="4">
    <source>
        <dbReference type="Proteomes" id="UP000001299"/>
    </source>
</evidence>
<dbReference type="eggNOG" id="COG0823">
    <property type="taxonomic scope" value="Bacteria"/>
</dbReference>
<dbReference type="Proteomes" id="UP000001299">
    <property type="component" value="Chromosome 1"/>
</dbReference>
<proteinExistence type="predicted"/>
<dbReference type="InterPro" id="IPR053369">
    <property type="entry name" value="SrfA-induced_signal"/>
</dbReference>
<dbReference type="PANTHER" id="PTHR32256">
    <property type="match status" value="1"/>
</dbReference>
<feature type="domain" description="Prolow-density lipoprotein receptor-related protein 1-like beta-propeller" evidence="2">
    <location>
        <begin position="38"/>
        <end position="321"/>
    </location>
</feature>
<feature type="transmembrane region" description="Helical" evidence="1">
    <location>
        <begin position="6"/>
        <end position="25"/>
    </location>
</feature>
<dbReference type="SUPFAM" id="SSF69304">
    <property type="entry name" value="Tricorn protease N-terminal domain"/>
    <property type="match status" value="1"/>
</dbReference>
<dbReference type="RefSeq" id="WP_013281122.1">
    <property type="nucleotide sequence ID" value="NC_014387.1"/>
</dbReference>